<protein>
    <submittedName>
        <fullName evidence="2">Glutaredoxin family protein</fullName>
    </submittedName>
</protein>
<evidence type="ECO:0000259" key="1">
    <source>
        <dbReference type="Pfam" id="PF00462"/>
    </source>
</evidence>
<dbReference type="PANTHER" id="PTHR34386">
    <property type="entry name" value="GLUTAREDOXIN"/>
    <property type="match status" value="1"/>
</dbReference>
<reference evidence="2 3" key="1">
    <citation type="submission" date="2020-11" db="EMBL/GenBank/DDBJ databases">
        <title>Arthrobacter antarcticus sp. nov., isolated from Antarctic Soil.</title>
        <authorList>
            <person name="Li J."/>
        </authorList>
    </citation>
    <scope>NUCLEOTIDE SEQUENCE [LARGE SCALE GENOMIC DNA]</scope>
    <source>
        <strain evidence="2 3">Z1-20</strain>
    </source>
</reference>
<dbReference type="GO" id="GO:0045454">
    <property type="term" value="P:cell redox homeostasis"/>
    <property type="evidence" value="ECO:0007669"/>
    <property type="project" value="TreeGrafter"/>
</dbReference>
<dbReference type="GO" id="GO:0009055">
    <property type="term" value="F:electron transfer activity"/>
    <property type="evidence" value="ECO:0007669"/>
    <property type="project" value="TreeGrafter"/>
</dbReference>
<proteinExistence type="predicted"/>
<dbReference type="Pfam" id="PF00462">
    <property type="entry name" value="Glutaredoxin"/>
    <property type="match status" value="1"/>
</dbReference>
<dbReference type="InterPro" id="IPR036249">
    <property type="entry name" value="Thioredoxin-like_sf"/>
</dbReference>
<accession>A0A931G7F9</accession>
<organism evidence="2 3">
    <name type="scientific">Arthrobacter terrae</name>
    <dbReference type="NCBI Taxonomy" id="2935737"/>
    <lineage>
        <taxon>Bacteria</taxon>
        <taxon>Bacillati</taxon>
        <taxon>Actinomycetota</taxon>
        <taxon>Actinomycetes</taxon>
        <taxon>Micrococcales</taxon>
        <taxon>Micrococcaceae</taxon>
        <taxon>Arthrobacter</taxon>
    </lineage>
</organism>
<dbReference type="PROSITE" id="PS51354">
    <property type="entry name" value="GLUTAREDOXIN_2"/>
    <property type="match status" value="1"/>
</dbReference>
<comment type="caution">
    <text evidence="2">The sequence shown here is derived from an EMBL/GenBank/DDBJ whole genome shotgun (WGS) entry which is preliminary data.</text>
</comment>
<dbReference type="EMBL" id="JADNYM010000038">
    <property type="protein sequence ID" value="MBG0741715.1"/>
    <property type="molecule type" value="Genomic_DNA"/>
</dbReference>
<dbReference type="PANTHER" id="PTHR34386:SF1">
    <property type="entry name" value="GLUTAREDOXIN-LIKE PROTEIN NRDH"/>
    <property type="match status" value="1"/>
</dbReference>
<name>A0A931G7F9_9MICC</name>
<sequence>MLTITVYSKPGCFGCRKTAEKFTTQGIPFQEVDLTTTPAALEYVSEELGYSQAPVIVVDDHFHWSGLRPDMIEEAIAAFHTQASTPATAGAGE</sequence>
<dbReference type="SUPFAM" id="SSF52833">
    <property type="entry name" value="Thioredoxin-like"/>
    <property type="match status" value="1"/>
</dbReference>
<dbReference type="Gene3D" id="3.40.30.10">
    <property type="entry name" value="Glutaredoxin"/>
    <property type="match status" value="1"/>
</dbReference>
<evidence type="ECO:0000313" key="3">
    <source>
        <dbReference type="Proteomes" id="UP000655366"/>
    </source>
</evidence>
<dbReference type="CDD" id="cd02976">
    <property type="entry name" value="NrdH"/>
    <property type="match status" value="1"/>
</dbReference>
<dbReference type="AlphaFoldDB" id="A0A931G7F9"/>
<evidence type="ECO:0000313" key="2">
    <source>
        <dbReference type="EMBL" id="MBG0741715.1"/>
    </source>
</evidence>
<feature type="domain" description="Glutaredoxin" evidence="1">
    <location>
        <begin position="4"/>
        <end position="62"/>
    </location>
</feature>
<dbReference type="InterPro" id="IPR002109">
    <property type="entry name" value="Glutaredoxin"/>
</dbReference>
<gene>
    <name evidence="2" type="ORF">IV500_20370</name>
</gene>
<dbReference type="Proteomes" id="UP000655366">
    <property type="component" value="Unassembled WGS sequence"/>
</dbReference>
<dbReference type="InterPro" id="IPR051548">
    <property type="entry name" value="Grx-like_ET"/>
</dbReference>
<keyword evidence="3" id="KW-1185">Reference proteome</keyword>